<keyword evidence="2" id="KW-1185">Reference proteome</keyword>
<reference evidence="2" key="1">
    <citation type="submission" date="2016-12" db="EMBL/GenBank/DDBJ databases">
        <title>Draft Genome Sequences od Carboxydothermus pertinax and islandicus, Hydrogenogenic Carboxydotrophic Bacteria.</title>
        <authorList>
            <person name="Fukuyama Y."/>
            <person name="Ohmae K."/>
            <person name="Yoneda Y."/>
            <person name="Yoshida T."/>
            <person name="Sako Y."/>
        </authorList>
    </citation>
    <scope>NUCLEOTIDE SEQUENCE [LARGE SCALE GENOMIC DNA]</scope>
    <source>
        <strain evidence="2">Ug1</strain>
    </source>
</reference>
<dbReference type="EMBL" id="BDJK01000003">
    <property type="protein sequence ID" value="GAV21628.1"/>
    <property type="molecule type" value="Genomic_DNA"/>
</dbReference>
<dbReference type="RefSeq" id="WP_075858079.1">
    <property type="nucleotide sequence ID" value="NZ_BDJK01000003.1"/>
</dbReference>
<name>A0A1L8CRS7_9THEO</name>
<sequence>MNIENGQEASLGTLLNQSGLPIVINNNGVLNIMDKNQVISGNTIQNGIFNTGDHNNQNISNTSEIDAMISELLSEINSKLSGQEKQDAINDVKMMREALQNGNMDRAKRIYGLLSDFVKTFASAMTIAQHFGWLS</sequence>
<proteinExistence type="predicted"/>
<comment type="caution">
    <text evidence="1">The sequence shown here is derived from an EMBL/GenBank/DDBJ whole genome shotgun (WGS) entry which is preliminary data.</text>
</comment>
<evidence type="ECO:0000313" key="1">
    <source>
        <dbReference type="EMBL" id="GAV21628.1"/>
    </source>
</evidence>
<gene>
    <name evidence="1" type="ORF">cpu_01380</name>
</gene>
<evidence type="ECO:0000313" key="2">
    <source>
        <dbReference type="Proteomes" id="UP000187485"/>
    </source>
</evidence>
<organism evidence="1 2">
    <name type="scientific">Carboxydothermus pertinax</name>
    <dbReference type="NCBI Taxonomy" id="870242"/>
    <lineage>
        <taxon>Bacteria</taxon>
        <taxon>Bacillati</taxon>
        <taxon>Bacillota</taxon>
        <taxon>Clostridia</taxon>
        <taxon>Thermoanaerobacterales</taxon>
        <taxon>Thermoanaerobacteraceae</taxon>
        <taxon>Carboxydothermus</taxon>
    </lineage>
</organism>
<dbReference type="AlphaFoldDB" id="A0A1L8CRS7"/>
<dbReference type="Proteomes" id="UP000187485">
    <property type="component" value="Unassembled WGS sequence"/>
</dbReference>
<accession>A0A1L8CRS7</accession>
<protein>
    <submittedName>
        <fullName evidence="1">Uncharacterized protein</fullName>
    </submittedName>
</protein>
<dbReference type="STRING" id="870242.cpu_01380"/>
<dbReference type="OrthoDB" id="9915256at2"/>